<organism evidence="1 2">
    <name type="scientific">Aristolochia fimbriata</name>
    <name type="common">White veined hardy Dutchman's pipe vine</name>
    <dbReference type="NCBI Taxonomy" id="158543"/>
    <lineage>
        <taxon>Eukaryota</taxon>
        <taxon>Viridiplantae</taxon>
        <taxon>Streptophyta</taxon>
        <taxon>Embryophyta</taxon>
        <taxon>Tracheophyta</taxon>
        <taxon>Spermatophyta</taxon>
        <taxon>Magnoliopsida</taxon>
        <taxon>Magnoliidae</taxon>
        <taxon>Piperales</taxon>
        <taxon>Aristolochiaceae</taxon>
        <taxon>Aristolochia</taxon>
    </lineage>
</organism>
<proteinExistence type="predicted"/>
<evidence type="ECO:0000313" key="1">
    <source>
        <dbReference type="EMBL" id="KAG9452406.1"/>
    </source>
</evidence>
<keyword evidence="2" id="KW-1185">Reference proteome</keyword>
<dbReference type="Proteomes" id="UP000825729">
    <property type="component" value="Unassembled WGS sequence"/>
</dbReference>
<dbReference type="AlphaFoldDB" id="A0AAV7EV86"/>
<reference evidence="1 2" key="1">
    <citation type="submission" date="2021-07" db="EMBL/GenBank/DDBJ databases">
        <title>The Aristolochia fimbriata genome: insights into angiosperm evolution, floral development and chemical biosynthesis.</title>
        <authorList>
            <person name="Jiao Y."/>
        </authorList>
    </citation>
    <scope>NUCLEOTIDE SEQUENCE [LARGE SCALE GENOMIC DNA]</scope>
    <source>
        <strain evidence="1">IBCAS-2021</strain>
        <tissue evidence="1">Leaf</tissue>
    </source>
</reference>
<dbReference type="EMBL" id="JAINDJ010000003">
    <property type="protein sequence ID" value="KAG9452406.1"/>
    <property type="molecule type" value="Genomic_DNA"/>
</dbReference>
<accession>A0AAV7EV86</accession>
<gene>
    <name evidence="1" type="ORF">H6P81_005310</name>
</gene>
<evidence type="ECO:0000313" key="2">
    <source>
        <dbReference type="Proteomes" id="UP000825729"/>
    </source>
</evidence>
<protein>
    <submittedName>
        <fullName evidence="1">Uncharacterized protein</fullName>
    </submittedName>
</protein>
<name>A0AAV7EV86_ARIFI</name>
<sequence length="152" mass="16701">MIKRGGNIPGATRIQTPPLRGDSRTLARFLPFLSASVFASAPGPVLWMPELEGGARRCLHLFVFHYEKKWINRKGNLVITCPDRRTSGKKEAFGVSATVPDNVFPGSLASLESRSPDGYGIPRPCYLLISISDTTRRTRPASQIRVLGPNPK</sequence>
<comment type="caution">
    <text evidence="1">The sequence shown here is derived from an EMBL/GenBank/DDBJ whole genome shotgun (WGS) entry which is preliminary data.</text>
</comment>